<proteinExistence type="predicted"/>
<dbReference type="AlphaFoldDB" id="A0A6A4IG34"/>
<keyword evidence="2" id="KW-1185">Reference proteome</keyword>
<evidence type="ECO:0000313" key="1">
    <source>
        <dbReference type="EMBL" id="KAE9408940.1"/>
    </source>
</evidence>
<gene>
    <name evidence="1" type="ORF">BT96DRAFT_627327</name>
</gene>
<name>A0A6A4IG34_9AGAR</name>
<organism evidence="1 2">
    <name type="scientific">Gymnopus androsaceus JB14</name>
    <dbReference type="NCBI Taxonomy" id="1447944"/>
    <lineage>
        <taxon>Eukaryota</taxon>
        <taxon>Fungi</taxon>
        <taxon>Dikarya</taxon>
        <taxon>Basidiomycota</taxon>
        <taxon>Agaricomycotina</taxon>
        <taxon>Agaricomycetes</taxon>
        <taxon>Agaricomycetidae</taxon>
        <taxon>Agaricales</taxon>
        <taxon>Marasmiineae</taxon>
        <taxon>Omphalotaceae</taxon>
        <taxon>Gymnopus</taxon>
    </lineage>
</organism>
<reference evidence="1" key="1">
    <citation type="journal article" date="2019" name="Environ. Microbiol.">
        <title>Fungal ecological strategies reflected in gene transcription - a case study of two litter decomposers.</title>
        <authorList>
            <person name="Barbi F."/>
            <person name="Kohler A."/>
            <person name="Barry K."/>
            <person name="Baskaran P."/>
            <person name="Daum C."/>
            <person name="Fauchery L."/>
            <person name="Ihrmark K."/>
            <person name="Kuo A."/>
            <person name="LaButti K."/>
            <person name="Lipzen A."/>
            <person name="Morin E."/>
            <person name="Grigoriev I.V."/>
            <person name="Henrissat B."/>
            <person name="Lindahl B."/>
            <person name="Martin F."/>
        </authorList>
    </citation>
    <scope>NUCLEOTIDE SEQUENCE</scope>
    <source>
        <strain evidence="1">JB14</strain>
    </source>
</reference>
<evidence type="ECO:0000313" key="2">
    <source>
        <dbReference type="Proteomes" id="UP000799118"/>
    </source>
</evidence>
<dbReference type="EMBL" id="ML769389">
    <property type="protein sequence ID" value="KAE9408940.1"/>
    <property type="molecule type" value="Genomic_DNA"/>
</dbReference>
<accession>A0A6A4IG34</accession>
<dbReference type="Proteomes" id="UP000799118">
    <property type="component" value="Unassembled WGS sequence"/>
</dbReference>
<protein>
    <submittedName>
        <fullName evidence="1">Uncharacterized protein</fullName>
    </submittedName>
</protein>
<sequence>MWSFNVVIQSSYIVSQIQPRRSAARTRNDMGTYSPTCIFKETLYHMLKTALYKHSDFIVGPIALLVFGVDPTFWAVTAALDNADM</sequence>